<dbReference type="Pfam" id="PF13409">
    <property type="entry name" value="GST_N_2"/>
    <property type="match status" value="1"/>
</dbReference>
<dbReference type="CDD" id="cd00299">
    <property type="entry name" value="GST_C_family"/>
    <property type="match status" value="1"/>
</dbReference>
<organism evidence="3 4">
    <name type="scientific">Cylindrobasidium torrendii FP15055 ss-10</name>
    <dbReference type="NCBI Taxonomy" id="1314674"/>
    <lineage>
        <taxon>Eukaryota</taxon>
        <taxon>Fungi</taxon>
        <taxon>Dikarya</taxon>
        <taxon>Basidiomycota</taxon>
        <taxon>Agaricomycotina</taxon>
        <taxon>Agaricomycetes</taxon>
        <taxon>Agaricomycetidae</taxon>
        <taxon>Agaricales</taxon>
        <taxon>Marasmiineae</taxon>
        <taxon>Physalacriaceae</taxon>
        <taxon>Cylindrobasidium</taxon>
    </lineage>
</organism>
<protein>
    <recommendedName>
        <fullName evidence="5">Glutathione S-transferase</fullName>
    </recommendedName>
</protein>
<dbReference type="Proteomes" id="UP000054007">
    <property type="component" value="Unassembled WGS sequence"/>
</dbReference>
<dbReference type="PANTHER" id="PTHR43968">
    <property type="match status" value="1"/>
</dbReference>
<dbReference type="InterPro" id="IPR036249">
    <property type="entry name" value="Thioredoxin-like_sf"/>
</dbReference>
<dbReference type="STRING" id="1314674.A0A0D7B4J2"/>
<dbReference type="EMBL" id="KN880591">
    <property type="protein sequence ID" value="KIY65402.1"/>
    <property type="molecule type" value="Genomic_DNA"/>
</dbReference>
<evidence type="ECO:0000259" key="2">
    <source>
        <dbReference type="PROSITE" id="PS50405"/>
    </source>
</evidence>
<evidence type="ECO:0000313" key="3">
    <source>
        <dbReference type="EMBL" id="KIY65402.1"/>
    </source>
</evidence>
<dbReference type="PROSITE" id="PS50405">
    <property type="entry name" value="GST_CTER"/>
    <property type="match status" value="1"/>
</dbReference>
<evidence type="ECO:0000313" key="4">
    <source>
        <dbReference type="Proteomes" id="UP000054007"/>
    </source>
</evidence>
<keyword evidence="4" id="KW-1185">Reference proteome</keyword>
<dbReference type="OrthoDB" id="202840at2759"/>
<dbReference type="InterPro" id="IPR050983">
    <property type="entry name" value="GST_Omega/HSP26"/>
</dbReference>
<dbReference type="InterPro" id="IPR010987">
    <property type="entry name" value="Glutathione-S-Trfase_C-like"/>
</dbReference>
<dbReference type="Gene3D" id="3.40.30.10">
    <property type="entry name" value="Glutaredoxin"/>
    <property type="match status" value="1"/>
</dbReference>
<dbReference type="SFLD" id="SFLDS00019">
    <property type="entry name" value="Glutathione_Transferase_(cytos"/>
    <property type="match status" value="1"/>
</dbReference>
<evidence type="ECO:0008006" key="5">
    <source>
        <dbReference type="Google" id="ProtNLM"/>
    </source>
</evidence>
<dbReference type="AlphaFoldDB" id="A0A0D7B4J2"/>
<feature type="domain" description="GST N-terminal" evidence="1">
    <location>
        <begin position="2"/>
        <end position="93"/>
    </location>
</feature>
<evidence type="ECO:0000259" key="1">
    <source>
        <dbReference type="PROSITE" id="PS50404"/>
    </source>
</evidence>
<dbReference type="PANTHER" id="PTHR43968:SF6">
    <property type="entry name" value="GLUTATHIONE S-TRANSFERASE OMEGA"/>
    <property type="match status" value="1"/>
</dbReference>
<sequence>MAQLTLYTAKVCPFAHRTEIALAEVGADFKRYEIDLANKPEWYASRVNPASKVPALAYGGPDVPPEEASPESTKIPESLVLLQLIPELFPDASTLIPKDPIVLAKARLFIESFSSTFVPAYAALFSGQEGAEKLKAAMKTVIQARQQEGNRKYAVSDEFTIADAAVVPFIARAELLFSKDLTKAGGSRGSEFIAEAKVDASLKPFWDYYALLKERESFKSTWSPDAVVVAIKKILEK</sequence>
<dbReference type="SFLD" id="SFLDG00358">
    <property type="entry name" value="Main_(cytGST)"/>
    <property type="match status" value="1"/>
</dbReference>
<name>A0A0D7B4J2_9AGAR</name>
<dbReference type="Gene3D" id="1.20.1050.10">
    <property type="match status" value="1"/>
</dbReference>
<dbReference type="SUPFAM" id="SSF47616">
    <property type="entry name" value="GST C-terminal domain-like"/>
    <property type="match status" value="1"/>
</dbReference>
<dbReference type="InterPro" id="IPR040079">
    <property type="entry name" value="Glutathione_S-Trfase"/>
</dbReference>
<dbReference type="SUPFAM" id="SSF52833">
    <property type="entry name" value="Thioredoxin-like"/>
    <property type="match status" value="1"/>
</dbReference>
<gene>
    <name evidence="3" type="ORF">CYLTODRAFT_432235</name>
</gene>
<feature type="domain" description="GST C-terminal" evidence="2">
    <location>
        <begin position="99"/>
        <end position="237"/>
    </location>
</feature>
<dbReference type="InterPro" id="IPR036282">
    <property type="entry name" value="Glutathione-S-Trfase_C_sf"/>
</dbReference>
<reference evidence="3 4" key="1">
    <citation type="journal article" date="2015" name="Fungal Genet. Biol.">
        <title>Evolution of novel wood decay mechanisms in Agaricales revealed by the genome sequences of Fistulina hepatica and Cylindrobasidium torrendii.</title>
        <authorList>
            <person name="Floudas D."/>
            <person name="Held B.W."/>
            <person name="Riley R."/>
            <person name="Nagy L.G."/>
            <person name="Koehler G."/>
            <person name="Ransdell A.S."/>
            <person name="Younus H."/>
            <person name="Chow J."/>
            <person name="Chiniquy J."/>
            <person name="Lipzen A."/>
            <person name="Tritt A."/>
            <person name="Sun H."/>
            <person name="Haridas S."/>
            <person name="LaButti K."/>
            <person name="Ohm R.A."/>
            <person name="Kues U."/>
            <person name="Blanchette R.A."/>
            <person name="Grigoriev I.V."/>
            <person name="Minto R.E."/>
            <person name="Hibbett D.S."/>
        </authorList>
    </citation>
    <scope>NUCLEOTIDE SEQUENCE [LARGE SCALE GENOMIC DNA]</scope>
    <source>
        <strain evidence="3 4">FP15055 ss-10</strain>
    </source>
</reference>
<dbReference type="PROSITE" id="PS50404">
    <property type="entry name" value="GST_NTER"/>
    <property type="match status" value="1"/>
</dbReference>
<accession>A0A0D7B4J2</accession>
<dbReference type="CDD" id="cd00570">
    <property type="entry name" value="GST_N_family"/>
    <property type="match status" value="1"/>
</dbReference>
<dbReference type="InterPro" id="IPR004045">
    <property type="entry name" value="Glutathione_S-Trfase_N"/>
</dbReference>
<proteinExistence type="predicted"/>
<dbReference type="GO" id="GO:0005737">
    <property type="term" value="C:cytoplasm"/>
    <property type="evidence" value="ECO:0007669"/>
    <property type="project" value="TreeGrafter"/>
</dbReference>